<sequence>MLYGRIQSPSCRRRQQERREGTGGRRSAAPPRSPPPLTRPFGLAAGAAATEDSGDDLVSAAPPSPFRHQLLPLPPFREITRRKRAHLARSSELVAAANRDMTAR</sequence>
<protein>
    <submittedName>
        <fullName evidence="2">Uncharacterized protein</fullName>
    </submittedName>
</protein>
<dbReference type="Gramene" id="PUZ49909">
    <property type="protein sequence ID" value="PUZ49909"/>
    <property type="gene ID" value="GQ55_6G017000"/>
</dbReference>
<feature type="region of interest" description="Disordered" evidence="1">
    <location>
        <begin position="1"/>
        <end position="71"/>
    </location>
</feature>
<evidence type="ECO:0000256" key="1">
    <source>
        <dbReference type="SAM" id="MobiDB-lite"/>
    </source>
</evidence>
<dbReference type="Proteomes" id="UP000244336">
    <property type="component" value="Chromosome 6"/>
</dbReference>
<gene>
    <name evidence="2" type="ORF">GQ55_6G017000</name>
</gene>
<organism evidence="2 3">
    <name type="scientific">Panicum hallii var. hallii</name>
    <dbReference type="NCBI Taxonomy" id="1504633"/>
    <lineage>
        <taxon>Eukaryota</taxon>
        <taxon>Viridiplantae</taxon>
        <taxon>Streptophyta</taxon>
        <taxon>Embryophyta</taxon>
        <taxon>Tracheophyta</taxon>
        <taxon>Spermatophyta</taxon>
        <taxon>Magnoliopsida</taxon>
        <taxon>Liliopsida</taxon>
        <taxon>Poales</taxon>
        <taxon>Poaceae</taxon>
        <taxon>PACMAD clade</taxon>
        <taxon>Panicoideae</taxon>
        <taxon>Panicodae</taxon>
        <taxon>Paniceae</taxon>
        <taxon>Panicinae</taxon>
        <taxon>Panicum</taxon>
        <taxon>Panicum sect. Panicum</taxon>
    </lineage>
</organism>
<name>A0A2T7D2T1_9POAL</name>
<evidence type="ECO:0000313" key="2">
    <source>
        <dbReference type="EMBL" id="PUZ49909.1"/>
    </source>
</evidence>
<reference evidence="2 3" key="1">
    <citation type="submission" date="2018-04" db="EMBL/GenBank/DDBJ databases">
        <title>WGS assembly of Panicum hallii var. hallii HAL2.</title>
        <authorList>
            <person name="Lovell J."/>
            <person name="Jenkins J."/>
            <person name="Lowry D."/>
            <person name="Mamidi S."/>
            <person name="Sreedasyam A."/>
            <person name="Weng X."/>
            <person name="Barry K."/>
            <person name="Bonette J."/>
            <person name="Campitelli B."/>
            <person name="Daum C."/>
            <person name="Gordon S."/>
            <person name="Gould B."/>
            <person name="Lipzen A."/>
            <person name="MacQueen A."/>
            <person name="Palacio-Mejia J."/>
            <person name="Plott C."/>
            <person name="Shakirov E."/>
            <person name="Shu S."/>
            <person name="Yoshinaga Y."/>
            <person name="Zane M."/>
            <person name="Rokhsar D."/>
            <person name="Grimwood J."/>
            <person name="Schmutz J."/>
            <person name="Juenger T."/>
        </authorList>
    </citation>
    <scope>NUCLEOTIDE SEQUENCE [LARGE SCALE GENOMIC DNA]</scope>
    <source>
        <strain evidence="3">cv. HAL2</strain>
    </source>
</reference>
<accession>A0A2T7D2T1</accession>
<dbReference type="EMBL" id="CM009754">
    <property type="protein sequence ID" value="PUZ49909.1"/>
    <property type="molecule type" value="Genomic_DNA"/>
</dbReference>
<proteinExistence type="predicted"/>
<dbReference type="AlphaFoldDB" id="A0A2T7D2T1"/>
<evidence type="ECO:0000313" key="3">
    <source>
        <dbReference type="Proteomes" id="UP000244336"/>
    </source>
</evidence>
<keyword evidence="3" id="KW-1185">Reference proteome</keyword>